<feature type="region of interest" description="Disordered" evidence="1">
    <location>
        <begin position="1"/>
        <end position="67"/>
    </location>
</feature>
<keyword evidence="2" id="KW-0812">Transmembrane</keyword>
<feature type="transmembrane region" description="Helical" evidence="2">
    <location>
        <begin position="182"/>
        <end position="204"/>
    </location>
</feature>
<evidence type="ECO:0000313" key="5">
    <source>
        <dbReference type="Proteomes" id="UP000664203"/>
    </source>
</evidence>
<dbReference type="Pfam" id="PF04982">
    <property type="entry name" value="TM_HPP"/>
    <property type="match status" value="1"/>
</dbReference>
<feature type="transmembrane region" description="Helical" evidence="2">
    <location>
        <begin position="121"/>
        <end position="140"/>
    </location>
</feature>
<dbReference type="PANTHER" id="PTHR33741">
    <property type="entry name" value="TRANSMEMBRANE PROTEIN DDB_G0269096-RELATED"/>
    <property type="match status" value="1"/>
</dbReference>
<feature type="domain" description="HPP transmembrane region" evidence="3">
    <location>
        <begin position="118"/>
        <end position="289"/>
    </location>
</feature>
<dbReference type="InterPro" id="IPR007065">
    <property type="entry name" value="HPP"/>
</dbReference>
<comment type="caution">
    <text evidence="4">The sequence shown here is derived from an EMBL/GenBank/DDBJ whole genome shotgun (WGS) entry which is preliminary data.</text>
</comment>
<dbReference type="EMBL" id="CAJPDR010001140">
    <property type="protein sequence ID" value="CAF9943618.1"/>
    <property type="molecule type" value="Genomic_DNA"/>
</dbReference>
<keyword evidence="2" id="KW-0472">Membrane</keyword>
<feature type="region of interest" description="Disordered" evidence="1">
    <location>
        <begin position="322"/>
        <end position="391"/>
    </location>
</feature>
<evidence type="ECO:0000256" key="1">
    <source>
        <dbReference type="SAM" id="MobiDB-lite"/>
    </source>
</evidence>
<dbReference type="OrthoDB" id="2016548at2759"/>
<evidence type="ECO:0000313" key="4">
    <source>
        <dbReference type="EMBL" id="CAF9943618.1"/>
    </source>
</evidence>
<feature type="transmembrane region" description="Helical" evidence="2">
    <location>
        <begin position="216"/>
        <end position="239"/>
    </location>
</feature>
<evidence type="ECO:0000259" key="3">
    <source>
        <dbReference type="Pfam" id="PF04982"/>
    </source>
</evidence>
<feature type="transmembrane region" description="Helical" evidence="2">
    <location>
        <begin position="259"/>
        <end position="279"/>
    </location>
</feature>
<evidence type="ECO:0000256" key="2">
    <source>
        <dbReference type="SAM" id="Phobius"/>
    </source>
</evidence>
<accession>A0A8H3JA41</accession>
<feature type="compositionally biased region" description="Polar residues" evidence="1">
    <location>
        <begin position="1"/>
        <end position="12"/>
    </location>
</feature>
<dbReference type="PANTHER" id="PTHR33741:SF5">
    <property type="entry name" value="TRANSMEMBRANE PROTEIN DDB_G0269096-RELATED"/>
    <property type="match status" value="1"/>
</dbReference>
<sequence>MGSDSPKLQASPSAMRRVDTSPESSSPSNPRLGSQSTLRLTQASSEQRHSSASMPFGSRPNSKPPARRVERFKFKQDHRGRLPINISRFLGYRPPGSEPPYHPIPIPPFTWLHKLPLRYEVWIFGWIGALVGIMLIEAIMGSQTAFRDVYSTPLIVTSFGASVVLVFGVIESPLAQPRNFVLGHFVSALVGVGIKRLFVLSASYEGYLHNKAFHGTTFVNGGLSMATSLLAQLVIGVVHPPAGATGLNAAVEADVVALSWRYLPTVLASSLIMLGWALIINNLGRRRYPVYWWCPESALVSTTLNEMDQREEEHLKNLEDGVLRKAEDGGRTSEGLLMERMEGEGGSNRDVEKAEDPGGHDEGEVVVDESGNDEMDEGDRDGAEGIDRAVV</sequence>
<keyword evidence="2" id="KW-1133">Transmembrane helix</keyword>
<proteinExistence type="predicted"/>
<dbReference type="AlphaFoldDB" id="A0A8H3JA41"/>
<organism evidence="4 5">
    <name type="scientific">Alectoria fallacina</name>
    <dbReference type="NCBI Taxonomy" id="1903189"/>
    <lineage>
        <taxon>Eukaryota</taxon>
        <taxon>Fungi</taxon>
        <taxon>Dikarya</taxon>
        <taxon>Ascomycota</taxon>
        <taxon>Pezizomycotina</taxon>
        <taxon>Lecanoromycetes</taxon>
        <taxon>OSLEUM clade</taxon>
        <taxon>Lecanoromycetidae</taxon>
        <taxon>Lecanorales</taxon>
        <taxon>Lecanorineae</taxon>
        <taxon>Parmeliaceae</taxon>
        <taxon>Alectoria</taxon>
    </lineage>
</organism>
<feature type="compositionally biased region" description="Basic and acidic residues" evidence="1">
    <location>
        <begin position="380"/>
        <end position="391"/>
    </location>
</feature>
<keyword evidence="5" id="KW-1185">Reference proteome</keyword>
<dbReference type="InterPro" id="IPR058581">
    <property type="entry name" value="TM_HPP"/>
</dbReference>
<feature type="compositionally biased region" description="Acidic residues" evidence="1">
    <location>
        <begin position="364"/>
        <end position="379"/>
    </location>
</feature>
<dbReference type="Proteomes" id="UP000664203">
    <property type="component" value="Unassembled WGS sequence"/>
</dbReference>
<feature type="compositionally biased region" description="Polar residues" evidence="1">
    <location>
        <begin position="21"/>
        <end position="53"/>
    </location>
</feature>
<feature type="compositionally biased region" description="Basic and acidic residues" evidence="1">
    <location>
        <begin position="322"/>
        <end position="363"/>
    </location>
</feature>
<reference evidence="4" key="1">
    <citation type="submission" date="2021-03" db="EMBL/GenBank/DDBJ databases">
        <authorList>
            <person name="Tagirdzhanova G."/>
        </authorList>
    </citation>
    <scope>NUCLEOTIDE SEQUENCE</scope>
</reference>
<feature type="transmembrane region" description="Helical" evidence="2">
    <location>
        <begin position="152"/>
        <end position="170"/>
    </location>
</feature>
<gene>
    <name evidence="4" type="ORF">ALECFALPRED_000796</name>
</gene>
<name>A0A8H3JA41_9LECA</name>
<protein>
    <recommendedName>
        <fullName evidence="3">HPP transmembrane region domain-containing protein</fullName>
    </recommendedName>
</protein>